<evidence type="ECO:0000313" key="2">
    <source>
        <dbReference type="Proteomes" id="UP000617628"/>
    </source>
</evidence>
<dbReference type="RefSeq" id="WP_200353683.1">
    <property type="nucleotide sequence ID" value="NZ_JAENIL010000002.1"/>
</dbReference>
<reference evidence="1" key="1">
    <citation type="submission" date="2021-01" db="EMBL/GenBank/DDBJ databases">
        <title>Modified the classification status of verrucomicrobia.</title>
        <authorList>
            <person name="Feng X."/>
        </authorList>
    </citation>
    <scope>NUCLEOTIDE SEQUENCE</scope>
    <source>
        <strain evidence="1">KCTC 13126</strain>
    </source>
</reference>
<name>A0A934VJC4_9BACT</name>
<keyword evidence="2" id="KW-1185">Reference proteome</keyword>
<organism evidence="1 2">
    <name type="scientific">Pelagicoccus mobilis</name>
    <dbReference type="NCBI Taxonomy" id="415221"/>
    <lineage>
        <taxon>Bacteria</taxon>
        <taxon>Pseudomonadati</taxon>
        <taxon>Verrucomicrobiota</taxon>
        <taxon>Opitutia</taxon>
        <taxon>Puniceicoccales</taxon>
        <taxon>Pelagicoccaceae</taxon>
        <taxon>Pelagicoccus</taxon>
    </lineage>
</organism>
<dbReference type="Gene3D" id="2.60.120.200">
    <property type="match status" value="1"/>
</dbReference>
<dbReference type="Proteomes" id="UP000617628">
    <property type="component" value="Unassembled WGS sequence"/>
</dbReference>
<sequence length="270" mass="30675">MKEIETLLTLMVAGLSLCGCGKQIDSMATAERTAFEDASAEAWKEVFSDSCTGDWTQQWFLDGEVGKVTTSLDGMTLTAGPEFKNDAHHMVLWTKESFEGDVKIEYDYTRLDSETNCVNILYIQATGSGEAPFVEDITGWSELRRVPAMRMYFDHMNTYHISYAAFPNDEDTTQYIRARRYMPNATGLKGSDLEPDYFPEGLFETGVPHKITVIKKDREILMRIQNADQDYYCHMTNPNLPTVTEGRIGLRHMFTRSARYQNFKISAAAD</sequence>
<dbReference type="AlphaFoldDB" id="A0A934VJC4"/>
<protein>
    <submittedName>
        <fullName evidence="1">DUF1961 family protein</fullName>
    </submittedName>
</protein>
<dbReference type="InterPro" id="IPR015305">
    <property type="entry name" value="DUF1961"/>
</dbReference>
<comment type="caution">
    <text evidence="1">The sequence shown here is derived from an EMBL/GenBank/DDBJ whole genome shotgun (WGS) entry which is preliminary data.</text>
</comment>
<accession>A0A934VJC4</accession>
<dbReference type="Pfam" id="PF09224">
    <property type="entry name" value="DUF1961"/>
    <property type="match status" value="1"/>
</dbReference>
<evidence type="ECO:0000313" key="1">
    <source>
        <dbReference type="EMBL" id="MBK1875466.1"/>
    </source>
</evidence>
<dbReference type="PROSITE" id="PS51257">
    <property type="entry name" value="PROKAR_LIPOPROTEIN"/>
    <property type="match status" value="1"/>
</dbReference>
<dbReference type="EMBL" id="JAENIL010000002">
    <property type="protein sequence ID" value="MBK1875466.1"/>
    <property type="molecule type" value="Genomic_DNA"/>
</dbReference>
<gene>
    <name evidence="1" type="ORF">JIN87_01235</name>
</gene>
<proteinExistence type="predicted"/>